<keyword evidence="1" id="KW-0812">Transmembrane</keyword>
<gene>
    <name evidence="2" type="ORF">QCA50_018631</name>
</gene>
<evidence type="ECO:0000256" key="1">
    <source>
        <dbReference type="SAM" id="Phobius"/>
    </source>
</evidence>
<dbReference type="AlphaFoldDB" id="A0AAW0FAR6"/>
<evidence type="ECO:0000313" key="2">
    <source>
        <dbReference type="EMBL" id="KAK7678413.1"/>
    </source>
</evidence>
<evidence type="ECO:0000313" key="3">
    <source>
        <dbReference type="Proteomes" id="UP001385951"/>
    </source>
</evidence>
<name>A0AAW0FAR6_9APHY</name>
<proteinExistence type="predicted"/>
<keyword evidence="1" id="KW-0472">Membrane</keyword>
<reference evidence="2 3" key="1">
    <citation type="submission" date="2022-09" db="EMBL/GenBank/DDBJ databases">
        <authorList>
            <person name="Palmer J.M."/>
        </authorList>
    </citation>
    <scope>NUCLEOTIDE SEQUENCE [LARGE SCALE GENOMIC DNA]</scope>
    <source>
        <strain evidence="2 3">DSM 7382</strain>
    </source>
</reference>
<comment type="caution">
    <text evidence="2">The sequence shown here is derived from an EMBL/GenBank/DDBJ whole genome shotgun (WGS) entry which is preliminary data.</text>
</comment>
<dbReference type="Proteomes" id="UP001385951">
    <property type="component" value="Unassembled WGS sequence"/>
</dbReference>
<feature type="transmembrane region" description="Helical" evidence="1">
    <location>
        <begin position="21"/>
        <end position="38"/>
    </location>
</feature>
<organism evidence="2 3">
    <name type="scientific">Cerrena zonata</name>
    <dbReference type="NCBI Taxonomy" id="2478898"/>
    <lineage>
        <taxon>Eukaryota</taxon>
        <taxon>Fungi</taxon>
        <taxon>Dikarya</taxon>
        <taxon>Basidiomycota</taxon>
        <taxon>Agaricomycotina</taxon>
        <taxon>Agaricomycetes</taxon>
        <taxon>Polyporales</taxon>
        <taxon>Cerrenaceae</taxon>
        <taxon>Cerrena</taxon>
    </lineage>
</organism>
<keyword evidence="1" id="KW-1133">Transmembrane helix</keyword>
<sequence>MEVRKDSTIPKAPSGRTLLTILSNMIINFIAIIVWSIIISIFSIIIFLYSIFVILKLLSIPLVILESSQLARPAQPVTCCH</sequence>
<protein>
    <submittedName>
        <fullName evidence="2">Uncharacterized protein</fullName>
    </submittedName>
</protein>
<accession>A0AAW0FAR6</accession>
<keyword evidence="3" id="KW-1185">Reference proteome</keyword>
<dbReference type="EMBL" id="JASBNA010000072">
    <property type="protein sequence ID" value="KAK7678413.1"/>
    <property type="molecule type" value="Genomic_DNA"/>
</dbReference>
<feature type="transmembrane region" description="Helical" evidence="1">
    <location>
        <begin position="44"/>
        <end position="65"/>
    </location>
</feature>